<evidence type="ECO:0000313" key="2">
    <source>
        <dbReference type="Proteomes" id="UP000430202"/>
    </source>
</evidence>
<dbReference type="AlphaFoldDB" id="A0A653QTV9"/>
<evidence type="ECO:0000313" key="1">
    <source>
        <dbReference type="EMBL" id="VXB45732.1"/>
    </source>
</evidence>
<protein>
    <submittedName>
        <fullName evidence="1">Uncharacterized protein</fullName>
    </submittedName>
</protein>
<name>A0A653QTV9_9FLAO</name>
<reference evidence="1 2" key="1">
    <citation type="submission" date="2019-10" db="EMBL/GenBank/DDBJ databases">
        <authorList>
            <person name="Karimi E."/>
        </authorList>
    </citation>
    <scope>NUCLEOTIDE SEQUENCE [LARGE SCALE GENOMIC DNA]</scope>
    <source>
        <strain evidence="1">Maribacter sp. 151</strain>
    </source>
</reference>
<dbReference type="EMBL" id="CABWLR010000002">
    <property type="protein sequence ID" value="VXB45732.1"/>
    <property type="molecule type" value="Genomic_DNA"/>
</dbReference>
<accession>A0A653QTV9</accession>
<proteinExistence type="predicted"/>
<keyword evidence="2" id="KW-1185">Reference proteome</keyword>
<gene>
    <name evidence="1" type="ORF">MARI151_20652</name>
</gene>
<organism evidence="1 2">
    <name type="scientific">Maribacter litoralis</name>
    <dbReference type="NCBI Taxonomy" id="2059726"/>
    <lineage>
        <taxon>Bacteria</taxon>
        <taxon>Pseudomonadati</taxon>
        <taxon>Bacteroidota</taxon>
        <taxon>Flavobacteriia</taxon>
        <taxon>Flavobacteriales</taxon>
        <taxon>Flavobacteriaceae</taxon>
        <taxon>Maribacter</taxon>
    </lineage>
</organism>
<dbReference type="Proteomes" id="UP000430202">
    <property type="component" value="Unassembled WGS sequence"/>
</dbReference>
<sequence length="48" mass="5495">MGDPFISDSLKIFWKGRSLIGSKRPRFAKMLSQSSEAQQMDVAQYKMV</sequence>